<name>A0ACB8TCL7_9AGAM</name>
<proteinExistence type="predicted"/>
<organism evidence="1 2">
    <name type="scientific">Artomyces pyxidatus</name>
    <dbReference type="NCBI Taxonomy" id="48021"/>
    <lineage>
        <taxon>Eukaryota</taxon>
        <taxon>Fungi</taxon>
        <taxon>Dikarya</taxon>
        <taxon>Basidiomycota</taxon>
        <taxon>Agaricomycotina</taxon>
        <taxon>Agaricomycetes</taxon>
        <taxon>Russulales</taxon>
        <taxon>Auriscalpiaceae</taxon>
        <taxon>Artomyces</taxon>
    </lineage>
</organism>
<reference evidence="1" key="1">
    <citation type="submission" date="2021-03" db="EMBL/GenBank/DDBJ databases">
        <authorList>
            <consortium name="DOE Joint Genome Institute"/>
            <person name="Ahrendt S."/>
            <person name="Looney B.P."/>
            <person name="Miyauchi S."/>
            <person name="Morin E."/>
            <person name="Drula E."/>
            <person name="Courty P.E."/>
            <person name="Chicoki N."/>
            <person name="Fauchery L."/>
            <person name="Kohler A."/>
            <person name="Kuo A."/>
            <person name="Labutti K."/>
            <person name="Pangilinan J."/>
            <person name="Lipzen A."/>
            <person name="Riley R."/>
            <person name="Andreopoulos W."/>
            <person name="He G."/>
            <person name="Johnson J."/>
            <person name="Barry K.W."/>
            <person name="Grigoriev I.V."/>
            <person name="Nagy L."/>
            <person name="Hibbett D."/>
            <person name="Henrissat B."/>
            <person name="Matheny P.B."/>
            <person name="Labbe J."/>
            <person name="Martin F."/>
        </authorList>
    </citation>
    <scope>NUCLEOTIDE SEQUENCE</scope>
    <source>
        <strain evidence="1">HHB10654</strain>
    </source>
</reference>
<comment type="caution">
    <text evidence="1">The sequence shown here is derived from an EMBL/GenBank/DDBJ whole genome shotgun (WGS) entry which is preliminary data.</text>
</comment>
<evidence type="ECO:0000313" key="2">
    <source>
        <dbReference type="Proteomes" id="UP000814140"/>
    </source>
</evidence>
<dbReference type="EMBL" id="MU277194">
    <property type="protein sequence ID" value="KAI0065981.1"/>
    <property type="molecule type" value="Genomic_DNA"/>
</dbReference>
<keyword evidence="2" id="KW-1185">Reference proteome</keyword>
<protein>
    <submittedName>
        <fullName evidence="1">Uncharacterized protein</fullName>
    </submittedName>
</protein>
<reference evidence="1" key="2">
    <citation type="journal article" date="2022" name="New Phytol.">
        <title>Evolutionary transition to the ectomycorrhizal habit in the genomes of a hyperdiverse lineage of mushroom-forming fungi.</title>
        <authorList>
            <person name="Looney B."/>
            <person name="Miyauchi S."/>
            <person name="Morin E."/>
            <person name="Drula E."/>
            <person name="Courty P.E."/>
            <person name="Kohler A."/>
            <person name="Kuo A."/>
            <person name="LaButti K."/>
            <person name="Pangilinan J."/>
            <person name="Lipzen A."/>
            <person name="Riley R."/>
            <person name="Andreopoulos W."/>
            <person name="He G."/>
            <person name="Johnson J."/>
            <person name="Nolan M."/>
            <person name="Tritt A."/>
            <person name="Barry K.W."/>
            <person name="Grigoriev I.V."/>
            <person name="Nagy L.G."/>
            <person name="Hibbett D."/>
            <person name="Henrissat B."/>
            <person name="Matheny P.B."/>
            <person name="Labbe J."/>
            <person name="Martin F.M."/>
        </authorList>
    </citation>
    <scope>NUCLEOTIDE SEQUENCE</scope>
    <source>
        <strain evidence="1">HHB10654</strain>
    </source>
</reference>
<sequence length="488" mass="53320">MQFFHPPSQPHLDVDYRSDNYPPADYPPPDYPPPNYLPPQMPPSEVVKFDTLSMPPSDFVPRFIPTQQWLTPPVFQYPQYLLAPTGMQYDPSQALTPQGTLIANPLQAIQLAATASHPYFLLPPQGAWIHGPEPGPSQGAMAGSRRAQSGGLATAHRRERTRASKTVDPAGYNTADRPIRHVQFVFKKTDDDMDMKVWNALQKHYKCCNGITKRDSVRKHHQSDKHIENLPIQFQVVTPMLICPNFVLPGVCEEVARIYNLPVLEEDGVMAKGGRIDAVKRHIAKCTSDKVKPIRLPRWLVANIKQRVARGEKVELPIKVEAWMWIPAPAGGPLVYPSPPPPPDSTSSSAPSAQAVVDVTPTTGYPSPPSPSPPPAGASSSAPSVWDAIEATLAGGLAATGSGQHNATSLPVLSTSDAPDDERMSYFSRAGTSEDPSPAYPEYAPLPTPSLTPDTEDSEHSQEESSVGMDDSLDMASLFDLESWDRQH</sequence>
<accession>A0ACB8TCL7</accession>
<gene>
    <name evidence="1" type="ORF">BV25DRAFT_1913393</name>
</gene>
<evidence type="ECO:0000313" key="1">
    <source>
        <dbReference type="EMBL" id="KAI0065981.1"/>
    </source>
</evidence>
<dbReference type="Proteomes" id="UP000814140">
    <property type="component" value="Unassembled WGS sequence"/>
</dbReference>